<proteinExistence type="predicted"/>
<organism evidence="1">
    <name type="scientific">Rhizophagus irregularis (strain DAOM 181602 / DAOM 197198 / MUCL 43194)</name>
    <name type="common">Arbuscular mycorrhizal fungus</name>
    <name type="synonym">Glomus intraradices</name>
    <dbReference type="NCBI Taxonomy" id="747089"/>
    <lineage>
        <taxon>Eukaryota</taxon>
        <taxon>Fungi</taxon>
        <taxon>Fungi incertae sedis</taxon>
        <taxon>Mucoromycota</taxon>
        <taxon>Glomeromycotina</taxon>
        <taxon>Glomeromycetes</taxon>
        <taxon>Glomerales</taxon>
        <taxon>Glomeraceae</taxon>
        <taxon>Rhizophagus</taxon>
    </lineage>
</organism>
<sequence length="55" mass="6533">MDIFSWFDSALFTVLFDSFWLQKELLDATLLLGLLLLEANSKFLKLFLYFFAGYR</sequence>
<name>U9TCF3_RHIID</name>
<reference evidence="1" key="1">
    <citation type="submission" date="2013-07" db="EMBL/GenBank/DDBJ databases">
        <title>The genome of an arbuscular mycorrhizal fungus provides insights into the evolution of the oldest plant symbiosis.</title>
        <authorList>
            <consortium name="DOE Joint Genome Institute"/>
            <person name="Tisserant E."/>
            <person name="Malbreil M."/>
            <person name="Kuo A."/>
            <person name="Kohler A."/>
            <person name="Symeonidi A."/>
            <person name="Balestrini R."/>
            <person name="Charron P."/>
            <person name="Duensing N."/>
            <person name="Frei-dit-Frey N."/>
            <person name="Gianinazzi-Pearson V."/>
            <person name="Gilbert B."/>
            <person name="Handa Y."/>
            <person name="Hijri M."/>
            <person name="Kaul R."/>
            <person name="Kawaguchi M."/>
            <person name="Krajinski F."/>
            <person name="Lammers P."/>
            <person name="Lapierre D."/>
            <person name="Masclaux F.G."/>
            <person name="Murat C."/>
            <person name="Morin E."/>
            <person name="Ndikumana S."/>
            <person name="Pagni M."/>
            <person name="Petitpierre D."/>
            <person name="Requena N."/>
            <person name="Rosikiewicz P."/>
            <person name="Riley R."/>
            <person name="Saito K."/>
            <person name="San Clemente H."/>
            <person name="Shapiro H."/>
            <person name="van Tuinen D."/>
            <person name="Becard G."/>
            <person name="Bonfante P."/>
            <person name="Paszkowski U."/>
            <person name="Shachar-Hill Y."/>
            <person name="Young J.P."/>
            <person name="Sanders I.R."/>
            <person name="Henrissat B."/>
            <person name="Rensing S.A."/>
            <person name="Grigoriev I.V."/>
            <person name="Corradi N."/>
            <person name="Roux C."/>
            <person name="Martin F."/>
        </authorList>
    </citation>
    <scope>NUCLEOTIDE SEQUENCE</scope>
    <source>
        <strain evidence="1">DAOM 197198</strain>
    </source>
</reference>
<protein>
    <submittedName>
        <fullName evidence="1">Uncharacterized protein</fullName>
    </submittedName>
</protein>
<dbReference type="HOGENOM" id="CLU_3033554_0_0_1"/>
<dbReference type="AlphaFoldDB" id="U9TCF3"/>
<evidence type="ECO:0000313" key="1">
    <source>
        <dbReference type="EMBL" id="ESA05097.1"/>
    </source>
</evidence>
<accession>U9TCF3</accession>
<dbReference type="EMBL" id="KI293484">
    <property type="protein sequence ID" value="ESA05097.1"/>
    <property type="molecule type" value="Genomic_DNA"/>
</dbReference>
<gene>
    <name evidence="1" type="ORF">GLOINDRAFT_4185</name>
</gene>